<sequence>MFLSAPAYAKFSFAMFAFFAVGIMYDNAYMYGPDSPFGWPMIYWTEAGADQGGAAYWWSRMAAVHMFGFYSGPVLFNAPLESYLKQAMLVSTVTLAVMFHSVKILAPENCVHFIWNAQIALQAYLVVVNAKLLADSANASEMSKLD</sequence>
<dbReference type="EMBL" id="BRYA01000399">
    <property type="protein sequence ID" value="GMI48460.1"/>
    <property type="molecule type" value="Genomic_DNA"/>
</dbReference>
<evidence type="ECO:0000313" key="3">
    <source>
        <dbReference type="Proteomes" id="UP001165065"/>
    </source>
</evidence>
<dbReference type="OrthoDB" id="10346259at2759"/>
<keyword evidence="1" id="KW-1133">Transmembrane helix</keyword>
<evidence type="ECO:0000313" key="2">
    <source>
        <dbReference type="EMBL" id="GMI48460.1"/>
    </source>
</evidence>
<evidence type="ECO:0000256" key="1">
    <source>
        <dbReference type="SAM" id="Phobius"/>
    </source>
</evidence>
<name>A0A9W7LEV1_9STRA</name>
<comment type="caution">
    <text evidence="2">The sequence shown here is derived from an EMBL/GenBank/DDBJ whole genome shotgun (WGS) entry which is preliminary data.</text>
</comment>
<keyword evidence="1" id="KW-0472">Membrane</keyword>
<organism evidence="2 3">
    <name type="scientific">Triparma columacea</name>
    <dbReference type="NCBI Taxonomy" id="722753"/>
    <lineage>
        <taxon>Eukaryota</taxon>
        <taxon>Sar</taxon>
        <taxon>Stramenopiles</taxon>
        <taxon>Ochrophyta</taxon>
        <taxon>Bolidophyceae</taxon>
        <taxon>Parmales</taxon>
        <taxon>Triparmaceae</taxon>
        <taxon>Triparma</taxon>
    </lineage>
</organism>
<reference evidence="3" key="1">
    <citation type="journal article" date="2023" name="Commun. Biol.">
        <title>Genome analysis of Parmales, the sister group of diatoms, reveals the evolutionary specialization of diatoms from phago-mixotrophs to photoautotrophs.</title>
        <authorList>
            <person name="Ban H."/>
            <person name="Sato S."/>
            <person name="Yoshikawa S."/>
            <person name="Yamada K."/>
            <person name="Nakamura Y."/>
            <person name="Ichinomiya M."/>
            <person name="Sato N."/>
            <person name="Blanc-Mathieu R."/>
            <person name="Endo H."/>
            <person name="Kuwata A."/>
            <person name="Ogata H."/>
        </authorList>
    </citation>
    <scope>NUCLEOTIDE SEQUENCE [LARGE SCALE GENOMIC DNA]</scope>
</reference>
<protein>
    <submittedName>
        <fullName evidence="2">Uncharacterized protein</fullName>
    </submittedName>
</protein>
<gene>
    <name evidence="2" type="ORF">TrCOL_g6663</name>
</gene>
<keyword evidence="3" id="KW-1185">Reference proteome</keyword>
<accession>A0A9W7LEV1</accession>
<proteinExistence type="predicted"/>
<feature type="transmembrane region" description="Helical" evidence="1">
    <location>
        <begin position="57"/>
        <end position="76"/>
    </location>
</feature>
<dbReference type="AlphaFoldDB" id="A0A9W7LEV1"/>
<feature type="transmembrane region" description="Helical" evidence="1">
    <location>
        <begin position="7"/>
        <end position="25"/>
    </location>
</feature>
<keyword evidence="1" id="KW-0812">Transmembrane</keyword>
<dbReference type="Proteomes" id="UP001165065">
    <property type="component" value="Unassembled WGS sequence"/>
</dbReference>